<accession>A0AAV5IIK7</accession>
<dbReference type="EMBL" id="BPVZ01000012">
    <property type="protein sequence ID" value="GKU97996.1"/>
    <property type="molecule type" value="Genomic_DNA"/>
</dbReference>
<name>A0AAV5IIK7_9ROSI</name>
<dbReference type="InterPro" id="IPR038920">
    <property type="entry name" value="At3g05675-like"/>
</dbReference>
<organism evidence="1 2">
    <name type="scientific">Rubroshorea leprosula</name>
    <dbReference type="NCBI Taxonomy" id="152421"/>
    <lineage>
        <taxon>Eukaryota</taxon>
        <taxon>Viridiplantae</taxon>
        <taxon>Streptophyta</taxon>
        <taxon>Embryophyta</taxon>
        <taxon>Tracheophyta</taxon>
        <taxon>Spermatophyta</taxon>
        <taxon>Magnoliopsida</taxon>
        <taxon>eudicotyledons</taxon>
        <taxon>Gunneridae</taxon>
        <taxon>Pentapetalae</taxon>
        <taxon>rosids</taxon>
        <taxon>malvids</taxon>
        <taxon>Malvales</taxon>
        <taxon>Dipterocarpaceae</taxon>
        <taxon>Rubroshorea</taxon>
    </lineage>
</organism>
<dbReference type="PANTHER" id="PTHR31060:SF4">
    <property type="entry name" value="1,8-CINEOLE SYNTHASE"/>
    <property type="match status" value="1"/>
</dbReference>
<keyword evidence="2" id="KW-1185">Reference proteome</keyword>
<comment type="caution">
    <text evidence="1">The sequence shown here is derived from an EMBL/GenBank/DDBJ whole genome shotgun (WGS) entry which is preliminary data.</text>
</comment>
<protein>
    <submittedName>
        <fullName evidence="1">Uncharacterized protein</fullName>
    </submittedName>
</protein>
<dbReference type="Proteomes" id="UP001054252">
    <property type="component" value="Unassembled WGS sequence"/>
</dbReference>
<evidence type="ECO:0000313" key="1">
    <source>
        <dbReference type="EMBL" id="GKU97996.1"/>
    </source>
</evidence>
<dbReference type="PANTHER" id="PTHR31060">
    <property type="entry name" value="OSJNBA0011J08.25 PROTEIN-RELATED"/>
    <property type="match status" value="1"/>
</dbReference>
<evidence type="ECO:0000313" key="2">
    <source>
        <dbReference type="Proteomes" id="UP001054252"/>
    </source>
</evidence>
<sequence>MGTLESPTTIAPLLLRNLLISVFIYADKSLLNLAKKHRVLQLIRYALVSSFFFFLRLFPSLFPSLNPNFVDNHASKIPQKDTYVPAAVCGGCDSGIARALSQLLSIVNELPVSSRKYEVVRGLAERIMEENERENVEALREVNRNVISAAFSRTLIQLEAAMAEQGPDGVSHDGLDSRPEQVQYQLNRVMKAFRSVGNGALARIGRGKTGVNRSRFSAEKLAAELLWLAQKMAACGFEKEAVKRWASASNMGWLALSAEPRLQGSLVKVTAFLFKQAKNLGVEKDEEGEKEQQRQTKMKLLMSWLPLLCRASTGTDVPVLSMSEKADLEKVLEEIIELLGQEEQEQVLSLWLHHFTSCSSSDWPNLHASYGRWCSASRKFLVLQ</sequence>
<dbReference type="AlphaFoldDB" id="A0AAV5IIK7"/>
<proteinExistence type="predicted"/>
<gene>
    <name evidence="1" type="ORF">SLEP1_g11056</name>
</gene>
<reference evidence="1 2" key="1">
    <citation type="journal article" date="2021" name="Commun. Biol.">
        <title>The genome of Shorea leprosula (Dipterocarpaceae) highlights the ecological relevance of drought in aseasonal tropical rainforests.</title>
        <authorList>
            <person name="Ng K.K.S."/>
            <person name="Kobayashi M.J."/>
            <person name="Fawcett J.A."/>
            <person name="Hatakeyama M."/>
            <person name="Paape T."/>
            <person name="Ng C.H."/>
            <person name="Ang C.C."/>
            <person name="Tnah L.H."/>
            <person name="Lee C.T."/>
            <person name="Nishiyama T."/>
            <person name="Sese J."/>
            <person name="O'Brien M.J."/>
            <person name="Copetti D."/>
            <person name="Mohd Noor M.I."/>
            <person name="Ong R.C."/>
            <person name="Putra M."/>
            <person name="Sireger I.Z."/>
            <person name="Indrioko S."/>
            <person name="Kosugi Y."/>
            <person name="Izuno A."/>
            <person name="Isagi Y."/>
            <person name="Lee S.L."/>
            <person name="Shimizu K.K."/>
        </authorList>
    </citation>
    <scope>NUCLEOTIDE SEQUENCE [LARGE SCALE GENOMIC DNA]</scope>
    <source>
        <strain evidence="1">214</strain>
    </source>
</reference>